<dbReference type="PANTHER" id="PTHR24096">
    <property type="entry name" value="LONG-CHAIN-FATTY-ACID--COA LIGASE"/>
    <property type="match status" value="1"/>
</dbReference>
<dbReference type="FunFam" id="3.30.300.30:FF:000007">
    <property type="entry name" value="4-coumarate--CoA ligase 2"/>
    <property type="match status" value="1"/>
</dbReference>
<organism evidence="7 8">
    <name type="scientific">Striga asiatica</name>
    <name type="common">Asiatic witchweed</name>
    <name type="synonym">Buchnera asiatica</name>
    <dbReference type="NCBI Taxonomy" id="4170"/>
    <lineage>
        <taxon>Eukaryota</taxon>
        <taxon>Viridiplantae</taxon>
        <taxon>Streptophyta</taxon>
        <taxon>Embryophyta</taxon>
        <taxon>Tracheophyta</taxon>
        <taxon>Spermatophyta</taxon>
        <taxon>Magnoliopsida</taxon>
        <taxon>eudicotyledons</taxon>
        <taxon>Gunneridae</taxon>
        <taxon>Pentapetalae</taxon>
        <taxon>asterids</taxon>
        <taxon>lamiids</taxon>
        <taxon>Lamiales</taxon>
        <taxon>Orobanchaceae</taxon>
        <taxon>Buchnereae</taxon>
        <taxon>Striga</taxon>
    </lineage>
</organism>
<reference evidence="8" key="1">
    <citation type="journal article" date="2019" name="Curr. Biol.">
        <title>Genome Sequence of Striga asiatica Provides Insight into the Evolution of Plant Parasitism.</title>
        <authorList>
            <person name="Yoshida S."/>
            <person name="Kim S."/>
            <person name="Wafula E.K."/>
            <person name="Tanskanen J."/>
            <person name="Kim Y.M."/>
            <person name="Honaas L."/>
            <person name="Yang Z."/>
            <person name="Spallek T."/>
            <person name="Conn C.E."/>
            <person name="Ichihashi Y."/>
            <person name="Cheong K."/>
            <person name="Cui S."/>
            <person name="Der J.P."/>
            <person name="Gundlach H."/>
            <person name="Jiao Y."/>
            <person name="Hori C."/>
            <person name="Ishida J.K."/>
            <person name="Kasahara H."/>
            <person name="Kiba T."/>
            <person name="Kim M.S."/>
            <person name="Koo N."/>
            <person name="Laohavisit A."/>
            <person name="Lee Y.H."/>
            <person name="Lumba S."/>
            <person name="McCourt P."/>
            <person name="Mortimer J.C."/>
            <person name="Mutuku J.M."/>
            <person name="Nomura T."/>
            <person name="Sasaki-Sekimoto Y."/>
            <person name="Seto Y."/>
            <person name="Wang Y."/>
            <person name="Wakatake T."/>
            <person name="Sakakibara H."/>
            <person name="Demura T."/>
            <person name="Yamaguchi S."/>
            <person name="Yoneyama K."/>
            <person name="Manabe R.I."/>
            <person name="Nelson D.C."/>
            <person name="Schulman A.H."/>
            <person name="Timko M.P."/>
            <person name="dePamphilis C.W."/>
            <person name="Choi D."/>
            <person name="Shirasu K."/>
        </authorList>
    </citation>
    <scope>NUCLEOTIDE SEQUENCE [LARGE SCALE GENOMIC DNA]</scope>
    <source>
        <strain evidence="8">cv. UVA1</strain>
    </source>
</reference>
<name>A0A5A7QR00_STRAF</name>
<evidence type="ECO:0000313" key="7">
    <source>
        <dbReference type="EMBL" id="GER47489.1"/>
    </source>
</evidence>
<dbReference type="Proteomes" id="UP000325081">
    <property type="component" value="Unassembled WGS sequence"/>
</dbReference>
<evidence type="ECO:0000259" key="5">
    <source>
        <dbReference type="Pfam" id="PF00501"/>
    </source>
</evidence>
<dbReference type="AlphaFoldDB" id="A0A5A7QR00"/>
<accession>A0A5A7QR00</accession>
<evidence type="ECO:0000259" key="6">
    <source>
        <dbReference type="Pfam" id="PF13193"/>
    </source>
</evidence>
<evidence type="ECO:0000256" key="4">
    <source>
        <dbReference type="ARBA" id="ARBA00023051"/>
    </source>
</evidence>
<evidence type="ECO:0000256" key="2">
    <source>
        <dbReference type="ARBA" id="ARBA00006432"/>
    </source>
</evidence>
<dbReference type="GO" id="GO:0016405">
    <property type="term" value="F:CoA-ligase activity"/>
    <property type="evidence" value="ECO:0007669"/>
    <property type="project" value="TreeGrafter"/>
</dbReference>
<comment type="pathway">
    <text evidence="1">Phytoalexin biosynthesis; 3,4',5-trihydroxystilbene biosynthesis; 3,4',5-trihydroxystilbene from trans-4-coumarate: step 1/2.</text>
</comment>
<dbReference type="Pfam" id="PF13193">
    <property type="entry name" value="AMP-binding_C"/>
    <property type="match status" value="1"/>
</dbReference>
<dbReference type="PANTHER" id="PTHR24096:SF160">
    <property type="entry name" value="4-COUMARATE--COA LIGASE-LIKE 9"/>
    <property type="match status" value="1"/>
</dbReference>
<comment type="caution">
    <text evidence="7">The sequence shown here is derived from an EMBL/GenBank/DDBJ whole genome shotgun (WGS) entry which is preliminary data.</text>
</comment>
<feature type="domain" description="AMP-dependent synthetase/ligase" evidence="5">
    <location>
        <begin position="49"/>
        <end position="403"/>
    </location>
</feature>
<dbReference type="OrthoDB" id="10253869at2759"/>
<dbReference type="InterPro" id="IPR020845">
    <property type="entry name" value="AMP-binding_CS"/>
</dbReference>
<dbReference type="GO" id="GO:0009698">
    <property type="term" value="P:phenylpropanoid metabolic process"/>
    <property type="evidence" value="ECO:0007669"/>
    <property type="project" value="UniProtKB-KW"/>
</dbReference>
<dbReference type="UniPathway" id="UPA00372">
    <property type="reaction ID" value="UER00547"/>
</dbReference>
<dbReference type="SUPFAM" id="SSF56801">
    <property type="entry name" value="Acetyl-CoA synthetase-like"/>
    <property type="match status" value="1"/>
</dbReference>
<evidence type="ECO:0000256" key="3">
    <source>
        <dbReference type="ARBA" id="ARBA00022598"/>
    </source>
</evidence>
<dbReference type="Pfam" id="PF00501">
    <property type="entry name" value="AMP-binding"/>
    <property type="match status" value="1"/>
</dbReference>
<dbReference type="InterPro" id="IPR045851">
    <property type="entry name" value="AMP-bd_C_sf"/>
</dbReference>
<proteinExistence type="inferred from homology"/>
<dbReference type="Gene3D" id="3.40.50.12780">
    <property type="entry name" value="N-terminal domain of ligase-like"/>
    <property type="match status" value="1"/>
</dbReference>
<protein>
    <submittedName>
        <fullName evidence="7">4-coumarate CoA ligase</fullName>
    </submittedName>
</protein>
<dbReference type="InterPro" id="IPR000873">
    <property type="entry name" value="AMP-dep_synth/lig_dom"/>
</dbReference>
<comment type="similarity">
    <text evidence="2">Belongs to the ATP-dependent AMP-binding enzyme family.</text>
</comment>
<evidence type="ECO:0000313" key="8">
    <source>
        <dbReference type="Proteomes" id="UP000325081"/>
    </source>
</evidence>
<feature type="domain" description="AMP-binding enzyme C-terminal" evidence="6">
    <location>
        <begin position="455"/>
        <end position="530"/>
    </location>
</feature>
<keyword evidence="3 7" id="KW-0436">Ligase</keyword>
<dbReference type="InterPro" id="IPR042099">
    <property type="entry name" value="ANL_N_sf"/>
</dbReference>
<sequence>MDNADPSSVELRSGFCPKTNTFYSLRPPVHLPSEKAPLSAADHAFFLHSATSACLDAAALIDAATGNRTSYSQFRLRVEALSVSLRSEVGLSPNDVAFVISPNSTRVPILYFALLSIGVVISPSNPISTTAEIARQLQISKPTIAFATSSTSGKLAAHRLRTILIDSADFARMMSSGSPAGETSGVRVSQNDVAAILFSSGTTGQAKGVELTHRNFIAVTANYFYQRQEKSSPSVVLYTVPLFHVFGFNYLLKSMALGETVVVVMGRFDLGKMLRAVEEHKVTLLVVAPPVVVGMVKSDLTRKFDLQSLEAVGSGAAPLGLDLIEAFNKKFPKVSLFQGYGMTETNGAVSRPVGDDEYARLGSVGKLIGTIEAKIVDLDTGVGLPPGKLGELWIRGPTVMKGYVDNHKANSETLVGDGWLRTGDICHINDEGFLFVIDRVKELIKYKGYQVSPAELEHLLLSHPDIMDAAVIPYPDEDAGQVPLAFVVRRPKSNLDEQQIIDFIGKQVSPYKKLRRVAFISSIPKSASGKILRKELRENSLTRSKI</sequence>
<dbReference type="CDD" id="cd05904">
    <property type="entry name" value="4CL"/>
    <property type="match status" value="1"/>
</dbReference>
<dbReference type="InterPro" id="IPR025110">
    <property type="entry name" value="AMP-bd_C"/>
</dbReference>
<dbReference type="Gene3D" id="3.30.300.30">
    <property type="match status" value="1"/>
</dbReference>
<evidence type="ECO:0000256" key="1">
    <source>
        <dbReference type="ARBA" id="ARBA00004930"/>
    </source>
</evidence>
<keyword evidence="8" id="KW-1185">Reference proteome</keyword>
<gene>
    <name evidence="7" type="ORF">STAS_24602</name>
</gene>
<dbReference type="PROSITE" id="PS00455">
    <property type="entry name" value="AMP_BINDING"/>
    <property type="match status" value="1"/>
</dbReference>
<keyword evidence="4" id="KW-0587">Phenylpropanoid metabolism</keyword>
<dbReference type="EMBL" id="BKCP01007959">
    <property type="protein sequence ID" value="GER47489.1"/>
    <property type="molecule type" value="Genomic_DNA"/>
</dbReference>